<dbReference type="AlphaFoldDB" id="A0AAW1TU14"/>
<comment type="caution">
    <text evidence="5">The sequence shown here is derived from an EMBL/GenBank/DDBJ whole genome shotgun (WGS) entry which is preliminary data.</text>
</comment>
<dbReference type="Pfam" id="PF21362">
    <property type="entry name" value="Sina_RING"/>
    <property type="match status" value="1"/>
</dbReference>
<dbReference type="EMBL" id="JARQZJ010000005">
    <property type="protein sequence ID" value="KAK9871295.1"/>
    <property type="molecule type" value="Genomic_DNA"/>
</dbReference>
<dbReference type="InterPro" id="IPR049548">
    <property type="entry name" value="Sina-like_RING"/>
</dbReference>
<protein>
    <recommendedName>
        <fullName evidence="4">E3 ubiquitin-protein ligase Sina-like RING finger domain-containing protein</fullName>
    </recommendedName>
</protein>
<evidence type="ECO:0000313" key="6">
    <source>
        <dbReference type="Proteomes" id="UP001431783"/>
    </source>
</evidence>
<reference evidence="5 6" key="1">
    <citation type="submission" date="2023-03" db="EMBL/GenBank/DDBJ databases">
        <title>Genome insight into feeding habits of ladybird beetles.</title>
        <authorList>
            <person name="Li H.-S."/>
            <person name="Huang Y.-H."/>
            <person name="Pang H."/>
        </authorList>
    </citation>
    <scope>NUCLEOTIDE SEQUENCE [LARGE SCALE GENOMIC DNA]</scope>
    <source>
        <strain evidence="5">SYSU_2023b</strain>
        <tissue evidence="5">Whole body</tissue>
    </source>
</reference>
<keyword evidence="3" id="KW-0862">Zinc</keyword>
<proteinExistence type="predicted"/>
<evidence type="ECO:0000259" key="4">
    <source>
        <dbReference type="Pfam" id="PF21362"/>
    </source>
</evidence>
<evidence type="ECO:0000256" key="1">
    <source>
        <dbReference type="ARBA" id="ARBA00022723"/>
    </source>
</evidence>
<evidence type="ECO:0000313" key="5">
    <source>
        <dbReference type="EMBL" id="KAK9871295.1"/>
    </source>
</evidence>
<evidence type="ECO:0000256" key="2">
    <source>
        <dbReference type="ARBA" id="ARBA00022771"/>
    </source>
</evidence>
<evidence type="ECO:0000256" key="3">
    <source>
        <dbReference type="ARBA" id="ARBA00022833"/>
    </source>
</evidence>
<feature type="domain" description="E3 ubiquitin-protein ligase Sina-like RING finger" evidence="4">
    <location>
        <begin position="42"/>
        <end position="67"/>
    </location>
</feature>
<keyword evidence="6" id="KW-1185">Reference proteome</keyword>
<dbReference type="GO" id="GO:0008270">
    <property type="term" value="F:zinc ion binding"/>
    <property type="evidence" value="ECO:0007669"/>
    <property type="project" value="UniProtKB-KW"/>
</dbReference>
<gene>
    <name evidence="5" type="ORF">WA026_011564</name>
</gene>
<keyword evidence="1" id="KW-0479">Metal-binding</keyword>
<keyword evidence="2" id="KW-0863">Zinc-finger</keyword>
<name>A0AAW1TU14_9CUCU</name>
<organism evidence="5 6">
    <name type="scientific">Henosepilachna vigintioctopunctata</name>
    <dbReference type="NCBI Taxonomy" id="420089"/>
    <lineage>
        <taxon>Eukaryota</taxon>
        <taxon>Metazoa</taxon>
        <taxon>Ecdysozoa</taxon>
        <taxon>Arthropoda</taxon>
        <taxon>Hexapoda</taxon>
        <taxon>Insecta</taxon>
        <taxon>Pterygota</taxon>
        <taxon>Neoptera</taxon>
        <taxon>Endopterygota</taxon>
        <taxon>Coleoptera</taxon>
        <taxon>Polyphaga</taxon>
        <taxon>Cucujiformia</taxon>
        <taxon>Coccinelloidea</taxon>
        <taxon>Coccinellidae</taxon>
        <taxon>Epilachninae</taxon>
        <taxon>Epilachnini</taxon>
        <taxon>Henosepilachna</taxon>
    </lineage>
</organism>
<sequence>MFSFNPQAAFPANPVENSSGDTIPNKLCVEDIDPELLDNIKCPRCVKYYFFPIYFCPKGHNLCNNCKGVPATKVEKTGNGSASNNTTIGSFGGTRSANTSNISGTTIGAYAYPFYTGTTYYL</sequence>
<dbReference type="Proteomes" id="UP001431783">
    <property type="component" value="Unassembled WGS sequence"/>
</dbReference>
<accession>A0AAW1TU14</accession>